<evidence type="ECO:0000313" key="4">
    <source>
        <dbReference type="EMBL" id="MBK7416966.1"/>
    </source>
</evidence>
<dbReference type="SUPFAM" id="SSF47226">
    <property type="entry name" value="Histidine-containing phosphotransfer domain, HPT domain"/>
    <property type="match status" value="1"/>
</dbReference>
<dbReference type="InterPro" id="IPR008207">
    <property type="entry name" value="Sig_transdc_His_kin_Hpt_dom"/>
</dbReference>
<dbReference type="Proteomes" id="UP000739411">
    <property type="component" value="Unassembled WGS sequence"/>
</dbReference>
<feature type="modified residue" description="Phosphohistidine" evidence="2">
    <location>
        <position position="57"/>
    </location>
</feature>
<accession>A0A935KE11</accession>
<dbReference type="Gene3D" id="1.20.120.160">
    <property type="entry name" value="HPT domain"/>
    <property type="match status" value="1"/>
</dbReference>
<dbReference type="GO" id="GO:0000160">
    <property type="term" value="P:phosphorelay signal transduction system"/>
    <property type="evidence" value="ECO:0007669"/>
    <property type="project" value="UniProtKB-KW"/>
</dbReference>
<proteinExistence type="predicted"/>
<evidence type="ECO:0000259" key="3">
    <source>
        <dbReference type="PROSITE" id="PS50894"/>
    </source>
</evidence>
<sequence>MKAYTLDKLLILDRLGGDEEIFTMMIDMYLQDVDNNCTSLASALAAGNAPTLQREVHTVKGLLATFADEPGTELAFTLEQQIKLNGINGVDAQIADLQARLIEVAEVLKAELAGQV</sequence>
<feature type="domain" description="HPt" evidence="3">
    <location>
        <begin position="18"/>
        <end position="115"/>
    </location>
</feature>
<reference evidence="4 5" key="1">
    <citation type="submission" date="2020-10" db="EMBL/GenBank/DDBJ databases">
        <title>Connecting structure to function with the recovery of over 1000 high-quality activated sludge metagenome-assembled genomes encoding full-length rRNA genes using long-read sequencing.</title>
        <authorList>
            <person name="Singleton C.M."/>
            <person name="Petriglieri F."/>
            <person name="Kristensen J.M."/>
            <person name="Kirkegaard R.H."/>
            <person name="Michaelsen T.Y."/>
            <person name="Andersen M.H."/>
            <person name="Karst S.M."/>
            <person name="Dueholm M.S."/>
            <person name="Nielsen P.H."/>
            <person name="Albertsen M."/>
        </authorList>
    </citation>
    <scope>NUCLEOTIDE SEQUENCE [LARGE SCALE GENOMIC DNA]</scope>
    <source>
        <strain evidence="4">EsbW_18-Q3-R4-48_BATAC.463</strain>
    </source>
</reference>
<dbReference type="EMBL" id="JADJMS010000047">
    <property type="protein sequence ID" value="MBK7416966.1"/>
    <property type="molecule type" value="Genomic_DNA"/>
</dbReference>
<organism evidence="4 5">
    <name type="scientific">Candidatus Dechloromonas phosphorivorans</name>
    <dbReference type="NCBI Taxonomy" id="2899244"/>
    <lineage>
        <taxon>Bacteria</taxon>
        <taxon>Pseudomonadati</taxon>
        <taxon>Pseudomonadota</taxon>
        <taxon>Betaproteobacteria</taxon>
        <taxon>Rhodocyclales</taxon>
        <taxon>Azonexaceae</taxon>
        <taxon>Dechloromonas</taxon>
    </lineage>
</organism>
<keyword evidence="1" id="KW-0902">Two-component regulatory system</keyword>
<name>A0A935KE11_9RHOO</name>
<comment type="caution">
    <text evidence="4">The sequence shown here is derived from an EMBL/GenBank/DDBJ whole genome shotgun (WGS) entry which is preliminary data.</text>
</comment>
<protein>
    <submittedName>
        <fullName evidence="4">Hpt domain-containing protein</fullName>
    </submittedName>
</protein>
<evidence type="ECO:0000313" key="5">
    <source>
        <dbReference type="Proteomes" id="UP000739411"/>
    </source>
</evidence>
<dbReference type="InterPro" id="IPR036641">
    <property type="entry name" value="HPT_dom_sf"/>
</dbReference>
<evidence type="ECO:0000256" key="1">
    <source>
        <dbReference type="ARBA" id="ARBA00023012"/>
    </source>
</evidence>
<dbReference type="AlphaFoldDB" id="A0A935KE11"/>
<dbReference type="GO" id="GO:0004672">
    <property type="term" value="F:protein kinase activity"/>
    <property type="evidence" value="ECO:0007669"/>
    <property type="project" value="UniProtKB-ARBA"/>
</dbReference>
<gene>
    <name evidence="4" type="ORF">IPJ38_19555</name>
</gene>
<dbReference type="PROSITE" id="PS50894">
    <property type="entry name" value="HPT"/>
    <property type="match status" value="1"/>
</dbReference>
<keyword evidence="2" id="KW-0597">Phosphoprotein</keyword>
<evidence type="ECO:0000256" key="2">
    <source>
        <dbReference type="PROSITE-ProRule" id="PRU00110"/>
    </source>
</evidence>
<dbReference type="Pfam" id="PF01627">
    <property type="entry name" value="Hpt"/>
    <property type="match status" value="1"/>
</dbReference>